<feature type="transmembrane region" description="Helical" evidence="1">
    <location>
        <begin position="116"/>
        <end position="133"/>
    </location>
</feature>
<dbReference type="PANTHER" id="PTHR36834">
    <property type="entry name" value="MEMBRANE PROTEIN-RELATED"/>
    <property type="match status" value="1"/>
</dbReference>
<dbReference type="Pfam" id="PF04892">
    <property type="entry name" value="VanZ"/>
    <property type="match status" value="1"/>
</dbReference>
<evidence type="ECO:0000259" key="2">
    <source>
        <dbReference type="Pfam" id="PF04892"/>
    </source>
</evidence>
<comment type="caution">
    <text evidence="3">The sequence shown here is derived from an EMBL/GenBank/DDBJ whole genome shotgun (WGS) entry which is preliminary data.</text>
</comment>
<dbReference type="Proteomes" id="UP000237755">
    <property type="component" value="Unassembled WGS sequence"/>
</dbReference>
<evidence type="ECO:0000313" key="3">
    <source>
        <dbReference type="EMBL" id="PPL19424.1"/>
    </source>
</evidence>
<evidence type="ECO:0000256" key="1">
    <source>
        <dbReference type="SAM" id="Phobius"/>
    </source>
</evidence>
<feature type="transmembrane region" description="Helical" evidence="1">
    <location>
        <begin position="7"/>
        <end position="26"/>
    </location>
</feature>
<feature type="domain" description="VanZ-like" evidence="2">
    <location>
        <begin position="14"/>
        <end position="132"/>
    </location>
</feature>
<reference evidence="3 4" key="1">
    <citation type="journal article" date="2008" name="Int. J. Syst. Evol. Microbiol.">
        <title>Leifsonia pindariensis sp. nov., isolated from the Pindari glacier of the Indian Himalayas, and emended description of the genus Leifsonia.</title>
        <authorList>
            <person name="Reddy G.S."/>
            <person name="Prabagaran S.R."/>
            <person name="Shivaji S."/>
        </authorList>
    </citation>
    <scope>NUCLEOTIDE SEQUENCE [LARGE SCALE GENOMIC DNA]</scope>
    <source>
        <strain evidence="3 4">PON 10</strain>
    </source>
</reference>
<keyword evidence="1" id="KW-0472">Membrane</keyword>
<name>A0ABX5AY07_9MICO</name>
<accession>A0ABX5AY07</accession>
<protein>
    <recommendedName>
        <fullName evidence="2">VanZ-like domain-containing protein</fullName>
    </recommendedName>
</protein>
<evidence type="ECO:0000313" key="4">
    <source>
        <dbReference type="Proteomes" id="UP000237755"/>
    </source>
</evidence>
<dbReference type="PANTHER" id="PTHR36834:SF1">
    <property type="entry name" value="INTEGRAL MEMBRANE PROTEIN"/>
    <property type="match status" value="1"/>
</dbReference>
<proteinExistence type="predicted"/>
<feature type="transmembrane region" description="Helical" evidence="1">
    <location>
        <begin position="85"/>
        <end position="104"/>
    </location>
</feature>
<keyword evidence="1" id="KW-0812">Transmembrane</keyword>
<keyword evidence="4" id="KW-1185">Reference proteome</keyword>
<dbReference type="InterPro" id="IPR053150">
    <property type="entry name" value="Teicoplanin_resist-assoc"/>
</dbReference>
<organism evidence="3 4">
    <name type="scientific">Microterricola pindariensis</name>
    <dbReference type="NCBI Taxonomy" id="478010"/>
    <lineage>
        <taxon>Bacteria</taxon>
        <taxon>Bacillati</taxon>
        <taxon>Actinomycetota</taxon>
        <taxon>Actinomycetes</taxon>
        <taxon>Micrococcales</taxon>
        <taxon>Microbacteriaceae</taxon>
        <taxon>Microterricola</taxon>
    </lineage>
</organism>
<dbReference type="EMBL" id="MPZN01000014">
    <property type="protein sequence ID" value="PPL19424.1"/>
    <property type="molecule type" value="Genomic_DNA"/>
</dbReference>
<sequence length="159" mass="16651">MRTVRAAAVRWGVFAVYLAALAWIVFAPGDDAERATGIVAIVAHAIEAWGVPFELGYGVLEFTANIALFVPFGILLSLSAPHWHPWLVIAAGLASSCLIELVQTGLPTRVASPTDLLANTVGTAVGVGLFLAWERLRGRSRAASRARSTRLSATGGSGG</sequence>
<dbReference type="InterPro" id="IPR006976">
    <property type="entry name" value="VanZ-like"/>
</dbReference>
<feature type="transmembrane region" description="Helical" evidence="1">
    <location>
        <begin position="57"/>
        <end position="78"/>
    </location>
</feature>
<keyword evidence="1" id="KW-1133">Transmembrane helix</keyword>
<gene>
    <name evidence="3" type="ORF">GY24_06125</name>
</gene>